<evidence type="ECO:0000313" key="4">
    <source>
        <dbReference type="EMBL" id="CAF0811567.1"/>
    </source>
</evidence>
<name>A0A813NSY1_9BILA</name>
<evidence type="ECO:0000313" key="5">
    <source>
        <dbReference type="EMBL" id="CAF3518277.1"/>
    </source>
</evidence>
<dbReference type="Proteomes" id="UP000682733">
    <property type="component" value="Unassembled WGS sequence"/>
</dbReference>
<feature type="compositionally biased region" description="Low complexity" evidence="1">
    <location>
        <begin position="348"/>
        <end position="364"/>
    </location>
</feature>
<dbReference type="InterPro" id="IPR055264">
    <property type="entry name" value="BOD1/SHG1_dom"/>
</dbReference>
<dbReference type="EMBL" id="CAJOBC010000014">
    <property type="protein sequence ID" value="CAF3518277.1"/>
    <property type="molecule type" value="Genomic_DNA"/>
</dbReference>
<evidence type="ECO:0000313" key="7">
    <source>
        <dbReference type="Proteomes" id="UP000663829"/>
    </source>
</evidence>
<dbReference type="EMBL" id="CAJOBA010001430">
    <property type="protein sequence ID" value="CAF3595435.1"/>
    <property type="molecule type" value="Genomic_DNA"/>
</dbReference>
<sequence>MSSQEDYLLTHNIVRKIKADGLFDSIRRDLLQDIEQKPPYIDLKSQVENLISKYLSDTEWDSTLKKSDLREKSRKYVEQSNLIDYVLPSIVSEYMDKSNSTLIQPKISNFVQEYLEQLFGTISNAYHSQMGLPSSYHPSSSQHHHHIPPPSVIPSSTSSPEQEPFTPTASNAPSLKQPHDQMKLINKPKTMQNKSQIKNETGTTGTIAADVPIKKLVQKTTTDVKKSSTIQKMPQIKKQVSLEKKKEEKKITSSTVVKKDDKKIKQKEVPSKQTVTEDRNPVSSSSSSTISSPEDSNGRQELLRSSISTSKEPKKVHKSPVKNQSSAKTELKTTAASPPLKTVRNPTVEEQSPSSSPVIESPPLSIVRIASPIREIPSTAVPSVSVPNTPVKQETVDETTAASISRKRQRQPERLQKDEKNENEKQQRKKKKKLSDDANNDKEEGEQKLAVDADSEKQDGEKVILKIKKSRVVSPCVALGDNVENEKEQSAKTDENVPNDMNVDIKTSSKEPNVVTPSLSIPSTSSILPIQPQKSQNDNEEKTPRRLRPRRPNPKYSKEDFEVVNVHTTTDQAPAVRVAIGKHRLSSKSSKEKIENGADSSLDSMPVMSTKKTSKQQQQSPHKHHSTNNITTSLSEPTLLPLHRVSSSKSTTSSINEDEVPLKINESGEMSPEYGTSESAFVTSENENVNDVTLNKEQQQTTPTNETDKEETLSLTYKPSENEETKSDKKRSSSPRRLRPRNQKSVTSTNDEAAIPPPPPPPITTTAKTDEPFPTNSELPSVPNKKYQRRRTTVGLRDSTQPIILFDCITPSPPIARDNSTDSQQSSTSRKSCQPSAITTPDQTMSDPPIRSVPVPDNLSIQRATTFSSDETSRSSSPNILNEQQSQAAINTLRSKPSKSFIWKPKISK</sequence>
<dbReference type="EMBL" id="CAJNOK010001430">
    <property type="protein sequence ID" value="CAF0811567.1"/>
    <property type="molecule type" value="Genomic_DNA"/>
</dbReference>
<feature type="region of interest" description="Disordered" evidence="1">
    <location>
        <begin position="377"/>
        <end position="893"/>
    </location>
</feature>
<dbReference type="GO" id="GO:0048188">
    <property type="term" value="C:Set1C/COMPASS complex"/>
    <property type="evidence" value="ECO:0007669"/>
    <property type="project" value="TreeGrafter"/>
</dbReference>
<dbReference type="Proteomes" id="UP000681722">
    <property type="component" value="Unassembled WGS sequence"/>
</dbReference>
<dbReference type="EMBL" id="CAJNOQ010000014">
    <property type="protein sequence ID" value="CAF0740071.1"/>
    <property type="molecule type" value="Genomic_DNA"/>
</dbReference>
<feature type="compositionally biased region" description="Basic and acidic residues" evidence="1">
    <location>
        <begin position="720"/>
        <end position="731"/>
    </location>
</feature>
<feature type="compositionally biased region" description="Polar residues" evidence="1">
    <location>
        <begin position="165"/>
        <end position="174"/>
    </location>
</feature>
<dbReference type="GO" id="GO:0031297">
    <property type="term" value="P:replication fork processing"/>
    <property type="evidence" value="ECO:0007669"/>
    <property type="project" value="TreeGrafter"/>
</dbReference>
<evidence type="ECO:0000313" key="3">
    <source>
        <dbReference type="EMBL" id="CAF0740071.1"/>
    </source>
</evidence>
<dbReference type="Proteomes" id="UP000677228">
    <property type="component" value="Unassembled WGS sequence"/>
</dbReference>
<evidence type="ECO:0000313" key="6">
    <source>
        <dbReference type="EMBL" id="CAF3595435.1"/>
    </source>
</evidence>
<feature type="compositionally biased region" description="Basic and acidic residues" evidence="1">
    <location>
        <begin position="240"/>
        <end position="280"/>
    </location>
</feature>
<evidence type="ECO:0000256" key="1">
    <source>
        <dbReference type="SAM" id="MobiDB-lite"/>
    </source>
</evidence>
<feature type="compositionally biased region" description="Polar residues" evidence="1">
    <location>
        <begin position="380"/>
        <end position="403"/>
    </location>
</feature>
<proteinExistence type="predicted"/>
<feature type="compositionally biased region" description="Polar residues" evidence="1">
    <location>
        <begin position="878"/>
        <end position="893"/>
    </location>
</feature>
<keyword evidence="7" id="KW-1185">Reference proteome</keyword>
<organism evidence="3 7">
    <name type="scientific">Didymodactylos carnosus</name>
    <dbReference type="NCBI Taxonomy" id="1234261"/>
    <lineage>
        <taxon>Eukaryota</taxon>
        <taxon>Metazoa</taxon>
        <taxon>Spiralia</taxon>
        <taxon>Gnathifera</taxon>
        <taxon>Rotifera</taxon>
        <taxon>Eurotatoria</taxon>
        <taxon>Bdelloidea</taxon>
        <taxon>Philodinida</taxon>
        <taxon>Philodinidae</taxon>
        <taxon>Didymodactylos</taxon>
    </lineage>
</organism>
<feature type="compositionally biased region" description="Low complexity" evidence="1">
    <location>
        <begin position="516"/>
        <end position="533"/>
    </location>
</feature>
<comment type="caution">
    <text evidence="3">The sequence shown here is derived from an EMBL/GenBank/DDBJ whole genome shotgun (WGS) entry which is preliminary data.</text>
</comment>
<dbReference type="AlphaFoldDB" id="A0A813NSY1"/>
<feature type="compositionally biased region" description="Low complexity" evidence="1">
    <location>
        <begin position="865"/>
        <end position="877"/>
    </location>
</feature>
<feature type="compositionally biased region" description="Polar residues" evidence="1">
    <location>
        <begin position="674"/>
        <end position="705"/>
    </location>
</feature>
<feature type="compositionally biased region" description="Basic and acidic residues" evidence="1">
    <location>
        <begin position="484"/>
        <end position="495"/>
    </location>
</feature>
<feature type="compositionally biased region" description="Polar residues" evidence="1">
    <location>
        <begin position="321"/>
        <end position="336"/>
    </location>
</feature>
<dbReference type="PANTHER" id="PTHR31532:SF10">
    <property type="entry name" value="BIORIENTATION OF CHROMOSOMES IN CELL DIVISION PROTEIN 1-LIKE 1"/>
    <property type="match status" value="1"/>
</dbReference>
<feature type="compositionally biased region" description="Polar residues" evidence="1">
    <location>
        <begin position="833"/>
        <end position="846"/>
    </location>
</feature>
<evidence type="ECO:0000259" key="2">
    <source>
        <dbReference type="Pfam" id="PF05205"/>
    </source>
</evidence>
<feature type="region of interest" description="Disordered" evidence="1">
    <location>
        <begin position="133"/>
        <end position="177"/>
    </location>
</feature>
<feature type="compositionally biased region" description="Low complexity" evidence="1">
    <location>
        <begin position="609"/>
        <end position="620"/>
    </location>
</feature>
<dbReference type="PANTHER" id="PTHR31532">
    <property type="entry name" value="BIORIENTATION OF CHROMOSOMES IN CELL DIVISION 1 FAMILY MEMBER"/>
    <property type="match status" value="1"/>
</dbReference>
<reference evidence="3" key="1">
    <citation type="submission" date="2021-02" db="EMBL/GenBank/DDBJ databases">
        <authorList>
            <person name="Nowell W R."/>
        </authorList>
    </citation>
    <scope>NUCLEOTIDE SEQUENCE</scope>
</reference>
<feature type="compositionally biased region" description="Low complexity" evidence="1">
    <location>
        <begin position="631"/>
        <end position="654"/>
    </location>
</feature>
<feature type="compositionally biased region" description="Basic and acidic residues" evidence="1">
    <location>
        <begin position="410"/>
        <end position="426"/>
    </location>
</feature>
<feature type="domain" description="BOD1/SHG1" evidence="2">
    <location>
        <begin position="13"/>
        <end position="112"/>
    </location>
</feature>
<dbReference type="Proteomes" id="UP000663829">
    <property type="component" value="Unassembled WGS sequence"/>
</dbReference>
<feature type="compositionally biased region" description="Low complexity" evidence="1">
    <location>
        <begin position="283"/>
        <end position="292"/>
    </location>
</feature>
<feature type="compositionally biased region" description="Low complexity" evidence="1">
    <location>
        <begin position="817"/>
        <end position="832"/>
    </location>
</feature>
<protein>
    <recommendedName>
        <fullName evidence="2">BOD1/SHG1 domain-containing protein</fullName>
    </recommendedName>
</protein>
<accession>A0A813NSY1</accession>
<dbReference type="OrthoDB" id="7605699at2759"/>
<feature type="region of interest" description="Disordered" evidence="1">
    <location>
        <begin position="219"/>
        <end position="364"/>
    </location>
</feature>
<feature type="compositionally biased region" description="Basic and acidic residues" evidence="1">
    <location>
        <begin position="434"/>
        <end position="464"/>
    </location>
</feature>
<dbReference type="Pfam" id="PF05205">
    <property type="entry name" value="COMPASS-Shg1"/>
    <property type="match status" value="1"/>
</dbReference>
<gene>
    <name evidence="3" type="ORF">GPM918_LOCUS210</name>
    <name evidence="4" type="ORF">OVA965_LOCUS5175</name>
    <name evidence="5" type="ORF">SRO942_LOCUS211</name>
    <name evidence="6" type="ORF">TMI583_LOCUS5173</name>
</gene>
<feature type="compositionally biased region" description="Basic residues" evidence="1">
    <location>
        <begin position="732"/>
        <end position="742"/>
    </location>
</feature>